<dbReference type="InterPro" id="IPR000873">
    <property type="entry name" value="AMP-dep_synth/lig_dom"/>
</dbReference>
<proteinExistence type="inferred from homology"/>
<evidence type="ECO:0000313" key="5">
    <source>
        <dbReference type="EMBL" id="MBG0740566.1"/>
    </source>
</evidence>
<dbReference type="SUPFAM" id="SSF56801">
    <property type="entry name" value="Acetyl-CoA synthetase-like"/>
    <property type="match status" value="1"/>
</dbReference>
<sequence>MTEESYRAVYARSLQDPEGFWLGAAQAIDWDKEPSRALDSSAAPVTTWFPGARLNTSFNALDRHVLAGRGEQDALIYDSAMLGIKRHYSYAELTDLVARFASVLRSQGVGKGDRVVIYLPMIPEAVIAMLATARLGAVHSVVFGGFAAAELAARIADAKPAVVVTASGGLEPSRKIEYLPAVAEALRLADADHTPVIVKARDGFEAAVGGRGTEYETWLDWDAELRGAGRAEPVPVAASDPLYILYTSGTTGAPKGVVRDNGGHATALMWTMTNLYNIHPGDVMWTASDVGWVVGHSYIVYGPLLAGATTVLYEGKPVGTPDAGAFWRVVSDHRVRVLFTAPTALRAIRKVDPEATELAKYDVSSLTTLFAAGERLDPETYHWAERVLNVPVVDHWWQTETGWAICGNPRGLEPLPIKAGSPSIPMPGFDLRIVDGMGDPVPPGTEGNIVLGLPLPPGTLMTLWGSDERYVSSYLNAFPGYYTTGDSGYVDADGYVFVMGRTDDVINVAGHRLSTGAIEQVLAQHPAVAECAVIGLVDALKGQRASAYVVLKSGAEMDQEQLVKELVALVRRKIGPVADFKQAVVVDSLPKTRSGKILRKTMRQIADGEDYSVPSTIEDAGVIDSLLPILRPVQPG</sequence>
<keyword evidence="6" id="KW-1185">Reference proteome</keyword>
<comment type="caution">
    <text evidence="5">The sequence shown here is derived from an EMBL/GenBank/DDBJ whole genome shotgun (WGS) entry which is preliminary data.</text>
</comment>
<dbReference type="PROSITE" id="PS00455">
    <property type="entry name" value="AMP_BINDING"/>
    <property type="match status" value="1"/>
</dbReference>
<dbReference type="Pfam" id="PF00501">
    <property type="entry name" value="AMP-binding"/>
    <property type="match status" value="1"/>
</dbReference>
<evidence type="ECO:0000256" key="1">
    <source>
        <dbReference type="ARBA" id="ARBA00006432"/>
    </source>
</evidence>
<dbReference type="AlphaFoldDB" id="A0A931CTD1"/>
<dbReference type="InterPro" id="IPR032387">
    <property type="entry name" value="ACAS_N"/>
</dbReference>
<dbReference type="GO" id="GO:0050218">
    <property type="term" value="F:propionate-CoA ligase activity"/>
    <property type="evidence" value="ECO:0007669"/>
    <property type="project" value="TreeGrafter"/>
</dbReference>
<name>A0A931CTD1_9MICC</name>
<evidence type="ECO:0000259" key="4">
    <source>
        <dbReference type="Pfam" id="PF16177"/>
    </source>
</evidence>
<dbReference type="PANTHER" id="PTHR43347">
    <property type="entry name" value="ACYL-COA SYNTHETASE"/>
    <property type="match status" value="1"/>
</dbReference>
<dbReference type="InterPro" id="IPR045851">
    <property type="entry name" value="AMP-bd_C_sf"/>
</dbReference>
<protein>
    <submittedName>
        <fullName evidence="5">AMP-binding protein</fullName>
    </submittedName>
</protein>
<organism evidence="5 6">
    <name type="scientific">Arthrobacter terrae</name>
    <dbReference type="NCBI Taxonomy" id="2935737"/>
    <lineage>
        <taxon>Bacteria</taxon>
        <taxon>Bacillati</taxon>
        <taxon>Actinomycetota</taxon>
        <taxon>Actinomycetes</taxon>
        <taxon>Micrococcales</taxon>
        <taxon>Micrococcaceae</taxon>
        <taxon>Arthrobacter</taxon>
    </lineage>
</organism>
<dbReference type="Pfam" id="PF16177">
    <property type="entry name" value="ACAS_N"/>
    <property type="match status" value="1"/>
</dbReference>
<reference evidence="5 6" key="1">
    <citation type="submission" date="2020-11" db="EMBL/GenBank/DDBJ databases">
        <title>Arthrobacter antarcticus sp. nov., isolated from Antarctic Soil.</title>
        <authorList>
            <person name="Li J."/>
        </authorList>
    </citation>
    <scope>NUCLEOTIDE SEQUENCE [LARGE SCALE GENOMIC DNA]</scope>
    <source>
        <strain evidence="5 6">Z1-20</strain>
    </source>
</reference>
<feature type="domain" description="AMP-binding enzyme C-terminal" evidence="3">
    <location>
        <begin position="518"/>
        <end position="596"/>
    </location>
</feature>
<evidence type="ECO:0000259" key="2">
    <source>
        <dbReference type="Pfam" id="PF00501"/>
    </source>
</evidence>
<dbReference type="PANTHER" id="PTHR43347:SF3">
    <property type="entry name" value="ACYL-COA SYNTHETASE SHORT-CHAIN FAMILY MEMBER 3, MITOCHONDRIAL"/>
    <property type="match status" value="1"/>
</dbReference>
<dbReference type="RefSeq" id="WP_196397501.1">
    <property type="nucleotide sequence ID" value="NZ_JADNYM010000018.1"/>
</dbReference>
<dbReference type="InterPro" id="IPR025110">
    <property type="entry name" value="AMP-bd_C"/>
</dbReference>
<dbReference type="Gene3D" id="3.30.300.30">
    <property type="match status" value="1"/>
</dbReference>
<dbReference type="Proteomes" id="UP000655366">
    <property type="component" value="Unassembled WGS sequence"/>
</dbReference>
<gene>
    <name evidence="5" type="ORF">IV500_14385</name>
</gene>
<dbReference type="EMBL" id="JADNYM010000018">
    <property type="protein sequence ID" value="MBG0740566.1"/>
    <property type="molecule type" value="Genomic_DNA"/>
</dbReference>
<accession>A0A931CTD1</accession>
<feature type="domain" description="AMP-dependent synthetase/ligase" evidence="2">
    <location>
        <begin position="67"/>
        <end position="452"/>
    </location>
</feature>
<dbReference type="InterPro" id="IPR020845">
    <property type="entry name" value="AMP-binding_CS"/>
</dbReference>
<dbReference type="InterPro" id="IPR042099">
    <property type="entry name" value="ANL_N_sf"/>
</dbReference>
<comment type="similarity">
    <text evidence="1">Belongs to the ATP-dependent AMP-binding enzyme family.</text>
</comment>
<dbReference type="Pfam" id="PF13193">
    <property type="entry name" value="AMP-binding_C"/>
    <property type="match status" value="1"/>
</dbReference>
<dbReference type="Gene3D" id="3.40.50.12780">
    <property type="entry name" value="N-terminal domain of ligase-like"/>
    <property type="match status" value="1"/>
</dbReference>
<feature type="domain" description="Acetyl-coenzyme A synthetase N-terminal" evidence="4">
    <location>
        <begin position="6"/>
        <end position="60"/>
    </location>
</feature>
<evidence type="ECO:0000313" key="6">
    <source>
        <dbReference type="Proteomes" id="UP000655366"/>
    </source>
</evidence>
<evidence type="ECO:0000259" key="3">
    <source>
        <dbReference type="Pfam" id="PF13193"/>
    </source>
</evidence>